<comment type="subcellular location">
    <subcellularLocation>
        <location evidence="1">Cell membrane</location>
        <topology evidence="1">Peripheral membrane protein</topology>
        <orientation evidence="1">Cytoplasmic side</orientation>
    </subcellularLocation>
</comment>
<reference evidence="2 3" key="1">
    <citation type="submission" date="2024-01" db="EMBL/GenBank/DDBJ databases">
        <title>Novel species of the genus Luteimonas isolated from rivers.</title>
        <authorList>
            <person name="Lu H."/>
        </authorList>
    </citation>
    <scope>NUCLEOTIDE SEQUENCE [LARGE SCALE GENOMIC DNA]</scope>
    <source>
        <strain evidence="2 3">FXH3W</strain>
    </source>
</reference>
<keyword evidence="3" id="KW-1185">Reference proteome</keyword>
<dbReference type="Pfam" id="PF01809">
    <property type="entry name" value="YidD"/>
    <property type="match status" value="1"/>
</dbReference>
<evidence type="ECO:0000313" key="3">
    <source>
        <dbReference type="Proteomes" id="UP001356170"/>
    </source>
</evidence>
<sequence length="84" mass="9430">MLSNLLLSLLRLYKRILSPLLGPRCRFYPSCSDYMSQAIHLHGPATGLCLGVRRLLRCHPFHPGGVDPVPEAPSTCCHHQRTRP</sequence>
<keyword evidence="1" id="KW-1003">Cell membrane</keyword>
<accession>A0ABU7V0F0</accession>
<evidence type="ECO:0000256" key="1">
    <source>
        <dbReference type="HAMAP-Rule" id="MF_00386"/>
    </source>
</evidence>
<organism evidence="2 3">
    <name type="scientific">Aquilutibacter rugosus</name>
    <dbReference type="NCBI Taxonomy" id="3115820"/>
    <lineage>
        <taxon>Bacteria</taxon>
        <taxon>Pseudomonadati</taxon>
        <taxon>Pseudomonadota</taxon>
        <taxon>Gammaproteobacteria</taxon>
        <taxon>Lysobacterales</taxon>
        <taxon>Lysobacteraceae</taxon>
        <taxon>Aquilutibacter</taxon>
    </lineage>
</organism>
<dbReference type="EMBL" id="JAZHBO010000002">
    <property type="protein sequence ID" value="MEF2156250.1"/>
    <property type="molecule type" value="Genomic_DNA"/>
</dbReference>
<dbReference type="RefSeq" id="WP_331688861.1">
    <property type="nucleotide sequence ID" value="NZ_JAZHBN010000001.1"/>
</dbReference>
<dbReference type="SMART" id="SM01234">
    <property type="entry name" value="Haemolytic"/>
    <property type="match status" value="1"/>
</dbReference>
<name>A0ABU7V0F0_9GAMM</name>
<dbReference type="Proteomes" id="UP001356170">
    <property type="component" value="Unassembled WGS sequence"/>
</dbReference>
<comment type="similarity">
    <text evidence="1">Belongs to the UPF0161 family.</text>
</comment>
<dbReference type="PANTHER" id="PTHR33383:SF1">
    <property type="entry name" value="MEMBRANE PROTEIN INSERTION EFFICIENCY FACTOR-RELATED"/>
    <property type="match status" value="1"/>
</dbReference>
<dbReference type="NCBIfam" id="TIGR00278">
    <property type="entry name" value="membrane protein insertion efficiency factor YidD"/>
    <property type="match status" value="1"/>
</dbReference>
<keyword evidence="1" id="KW-0472">Membrane</keyword>
<proteinExistence type="inferred from homology"/>
<evidence type="ECO:0000313" key="2">
    <source>
        <dbReference type="EMBL" id="MEF2156250.1"/>
    </source>
</evidence>
<comment type="function">
    <text evidence="1">Could be involved in insertion of integral membrane proteins into the membrane.</text>
</comment>
<dbReference type="InterPro" id="IPR002696">
    <property type="entry name" value="Membr_insert_effic_factor_YidD"/>
</dbReference>
<gene>
    <name evidence="2" type="primary">yidD</name>
    <name evidence="2" type="ORF">V3390_08435</name>
</gene>
<dbReference type="PANTHER" id="PTHR33383">
    <property type="entry name" value="MEMBRANE PROTEIN INSERTION EFFICIENCY FACTOR-RELATED"/>
    <property type="match status" value="1"/>
</dbReference>
<comment type="caution">
    <text evidence="2">The sequence shown here is derived from an EMBL/GenBank/DDBJ whole genome shotgun (WGS) entry which is preliminary data.</text>
</comment>
<dbReference type="HAMAP" id="MF_00386">
    <property type="entry name" value="UPF0161_YidD"/>
    <property type="match status" value="1"/>
</dbReference>
<protein>
    <recommendedName>
        <fullName evidence="1">Putative membrane protein insertion efficiency factor</fullName>
    </recommendedName>
</protein>